<dbReference type="InterPro" id="IPR008979">
    <property type="entry name" value="Galactose-bd-like_sf"/>
</dbReference>
<dbReference type="Pfam" id="PF02836">
    <property type="entry name" value="Glyco_hydro_2_C"/>
    <property type="match status" value="1"/>
</dbReference>
<dbReference type="EMBL" id="DVHM01000145">
    <property type="protein sequence ID" value="HIR71364.1"/>
    <property type="molecule type" value="Genomic_DNA"/>
</dbReference>
<feature type="domain" description="Glycosyl hydrolases family 2 sugar binding" evidence="5">
    <location>
        <begin position="92"/>
        <end position="192"/>
    </location>
</feature>
<proteinExistence type="inferred from homology"/>
<dbReference type="Gene3D" id="2.60.120.260">
    <property type="entry name" value="Galactose-binding domain-like"/>
    <property type="match status" value="1"/>
</dbReference>
<dbReference type="InterPro" id="IPR017853">
    <property type="entry name" value="GH"/>
</dbReference>
<dbReference type="AlphaFoldDB" id="A0A9D1EAG7"/>
<dbReference type="SUPFAM" id="SSF49785">
    <property type="entry name" value="Galactose-binding domain-like"/>
    <property type="match status" value="1"/>
</dbReference>
<reference evidence="6" key="1">
    <citation type="submission" date="2020-10" db="EMBL/GenBank/DDBJ databases">
        <authorList>
            <person name="Gilroy R."/>
        </authorList>
    </citation>
    <scope>NUCLEOTIDE SEQUENCE</scope>
    <source>
        <strain evidence="6">ChiSjej5B23-6657</strain>
    </source>
</reference>
<dbReference type="InterPro" id="IPR006102">
    <property type="entry name" value="Ig-like_GH2"/>
</dbReference>
<dbReference type="InterPro" id="IPR036156">
    <property type="entry name" value="Beta-gal/glucu_dom_sf"/>
</dbReference>
<dbReference type="Gene3D" id="3.20.20.80">
    <property type="entry name" value="Glycosidases"/>
    <property type="match status" value="1"/>
</dbReference>
<reference evidence="6" key="2">
    <citation type="journal article" date="2021" name="PeerJ">
        <title>Extensive microbial diversity within the chicken gut microbiome revealed by metagenomics and culture.</title>
        <authorList>
            <person name="Gilroy R."/>
            <person name="Ravi A."/>
            <person name="Getino M."/>
            <person name="Pursley I."/>
            <person name="Horton D.L."/>
            <person name="Alikhan N.F."/>
            <person name="Baker D."/>
            <person name="Gharbi K."/>
            <person name="Hall N."/>
            <person name="Watson M."/>
            <person name="Adriaenssens E.M."/>
            <person name="Foster-Nyarko E."/>
            <person name="Jarju S."/>
            <person name="Secka A."/>
            <person name="Antonio M."/>
            <person name="Oren A."/>
            <person name="Chaudhuri R.R."/>
            <person name="La Ragione R."/>
            <person name="Hildebrand F."/>
            <person name="Pallen M.J."/>
        </authorList>
    </citation>
    <scope>NUCLEOTIDE SEQUENCE</scope>
    <source>
        <strain evidence="6">ChiSjej5B23-6657</strain>
    </source>
</reference>
<dbReference type="GO" id="GO:0004553">
    <property type="term" value="F:hydrolase activity, hydrolyzing O-glycosyl compounds"/>
    <property type="evidence" value="ECO:0007669"/>
    <property type="project" value="InterPro"/>
</dbReference>
<name>A0A9D1EAG7_9FIRM</name>
<dbReference type="Proteomes" id="UP000823912">
    <property type="component" value="Unassembled WGS sequence"/>
</dbReference>
<dbReference type="PANTHER" id="PTHR42732">
    <property type="entry name" value="BETA-GALACTOSIDASE"/>
    <property type="match status" value="1"/>
</dbReference>
<evidence type="ECO:0000256" key="1">
    <source>
        <dbReference type="ARBA" id="ARBA00007401"/>
    </source>
</evidence>
<comment type="similarity">
    <text evidence="1">Belongs to the glycosyl hydrolase 2 family.</text>
</comment>
<dbReference type="SUPFAM" id="SSF49303">
    <property type="entry name" value="beta-Galactosidase/glucuronidase domain"/>
    <property type="match status" value="1"/>
</dbReference>
<protein>
    <submittedName>
        <fullName evidence="6">Glycoside hydrolase family 2</fullName>
    </submittedName>
</protein>
<dbReference type="Pfam" id="PF00703">
    <property type="entry name" value="Glyco_hydro_2"/>
    <property type="match status" value="1"/>
</dbReference>
<evidence type="ECO:0000259" key="4">
    <source>
        <dbReference type="Pfam" id="PF02836"/>
    </source>
</evidence>
<evidence type="ECO:0000313" key="7">
    <source>
        <dbReference type="Proteomes" id="UP000823912"/>
    </source>
</evidence>
<feature type="compositionally biased region" description="Basic and acidic residues" evidence="2">
    <location>
        <begin position="236"/>
        <end position="248"/>
    </location>
</feature>
<dbReference type="GO" id="GO:0005975">
    <property type="term" value="P:carbohydrate metabolic process"/>
    <property type="evidence" value="ECO:0007669"/>
    <property type="project" value="InterPro"/>
</dbReference>
<accession>A0A9D1EAG7</accession>
<dbReference type="InterPro" id="IPR006104">
    <property type="entry name" value="Glyco_hydro_2_N"/>
</dbReference>
<organism evidence="6 7">
    <name type="scientific">Candidatus Pullilachnospira gallistercoris</name>
    <dbReference type="NCBI Taxonomy" id="2840911"/>
    <lineage>
        <taxon>Bacteria</taxon>
        <taxon>Bacillati</taxon>
        <taxon>Bacillota</taxon>
        <taxon>Clostridia</taxon>
        <taxon>Lachnospirales</taxon>
        <taxon>Lachnospiraceae</taxon>
        <taxon>Lachnospiraceae incertae sedis</taxon>
        <taxon>Candidatus Pullilachnospira</taxon>
    </lineage>
</organism>
<gene>
    <name evidence="6" type="ORF">IAA55_08790</name>
</gene>
<dbReference type="InterPro" id="IPR006103">
    <property type="entry name" value="Glyco_hydro_2_cat"/>
</dbReference>
<evidence type="ECO:0000313" key="6">
    <source>
        <dbReference type="EMBL" id="HIR71364.1"/>
    </source>
</evidence>
<evidence type="ECO:0000259" key="5">
    <source>
        <dbReference type="Pfam" id="PF02837"/>
    </source>
</evidence>
<comment type="caution">
    <text evidence="6">The sequence shown here is derived from an EMBL/GenBank/DDBJ whole genome shotgun (WGS) entry which is preliminary data.</text>
</comment>
<feature type="domain" description="Glycoside hydrolase family 2 immunoglobulin-like beta-sandwich" evidence="3">
    <location>
        <begin position="199"/>
        <end position="305"/>
    </location>
</feature>
<dbReference type="Pfam" id="PF02837">
    <property type="entry name" value="Glyco_hydro_2_N"/>
    <property type="match status" value="1"/>
</dbReference>
<evidence type="ECO:0000256" key="2">
    <source>
        <dbReference type="SAM" id="MobiDB-lite"/>
    </source>
</evidence>
<sequence length="604" mass="69335">MKQLYTRWGKNLDPKNILPEHPNPLCRREHFTILNGTWHYAITDSASRPDRWDGEILVPFSPESLLSGVNRQLQPGQYLWYGRSLPKIGTHDVEMPERTAGEETGRYLLHFGAVDQRCEVYINGHAVGSHEGGYLPFTIDITDAMNQTGENLLTVRVQDDSDTSYHARGKQKLQRGGMYYTAQSGIWQTVWMEKVPADYIRSLTIFPDLDGKKVTLRAKTEGDRPLTVRIYPPCDHVSDREDNRETGENRSGALGRQEPLVCLEGRSNEDITISLDTVCPWTCETPFLYPLTVTLGYDGDRVESYFALRTFTVEKDEQDLPRICLNHKPLFLRGVLDQGYWSDGLYTAPSDDALIFDIASIKKLGYNMLRKHCKIEPQRWYYHCDRLGMIVWQDMVNGGSSYADWYVTYLGTAFSFLKIKPKDSHRRLLSRTDERGREEFVREMKETIRLLQFHPSIAAWVIFNEGWGQFETARITELARQEDPTRLIDAASGWFDQGCGDFQSLHNYFFPMRIEPEEKRATVLSEYGGYSLIVPGHTTSEDLYGYGTYQDTASLKEAFDKRESEVRALIPQGLCASIYTQVSDIEDEVNGIFTYDREVQKLNG</sequence>
<dbReference type="InterPro" id="IPR051913">
    <property type="entry name" value="GH2_Domain-Containing"/>
</dbReference>
<evidence type="ECO:0000259" key="3">
    <source>
        <dbReference type="Pfam" id="PF00703"/>
    </source>
</evidence>
<keyword evidence="6" id="KW-0378">Hydrolase</keyword>
<feature type="domain" description="Glycoside hydrolase family 2 catalytic" evidence="4">
    <location>
        <begin position="322"/>
        <end position="501"/>
    </location>
</feature>
<feature type="region of interest" description="Disordered" evidence="2">
    <location>
        <begin position="233"/>
        <end position="253"/>
    </location>
</feature>
<dbReference type="SUPFAM" id="SSF51445">
    <property type="entry name" value="(Trans)glycosidases"/>
    <property type="match status" value="1"/>
</dbReference>
<dbReference type="PANTHER" id="PTHR42732:SF2">
    <property type="entry name" value="BETA-MANNOSIDASE"/>
    <property type="match status" value="1"/>
</dbReference>